<feature type="non-terminal residue" evidence="7">
    <location>
        <position position="83"/>
    </location>
</feature>
<organism evidence="7 8">
    <name type="scientific">Ciceribacter ferrooxidans</name>
    <dbReference type="NCBI Taxonomy" id="2509717"/>
    <lineage>
        <taxon>Bacteria</taxon>
        <taxon>Pseudomonadati</taxon>
        <taxon>Pseudomonadota</taxon>
        <taxon>Alphaproteobacteria</taxon>
        <taxon>Hyphomicrobiales</taxon>
        <taxon>Rhizobiaceae</taxon>
        <taxon>Ciceribacter</taxon>
    </lineage>
</organism>
<gene>
    <name evidence="7" type="ORF">EUU22_01505</name>
</gene>
<dbReference type="PANTHER" id="PTHR11461">
    <property type="entry name" value="SERINE PROTEASE INHIBITOR, SERPIN"/>
    <property type="match status" value="1"/>
</dbReference>
<evidence type="ECO:0000256" key="5">
    <source>
        <dbReference type="ARBA" id="ARBA00023180"/>
    </source>
</evidence>
<comment type="caution">
    <text evidence="7">The sequence shown here is derived from an EMBL/GenBank/DDBJ whole genome shotgun (WGS) entry which is preliminary data.</text>
</comment>
<sequence>GNALFIDKNLKLLQSFLDDVSKNYASEAFSTDFEKSDEAKQQINSYVERKTNGKIAELLSSVAKESKLVLTNYIYFRGKWDKP</sequence>
<keyword evidence="3" id="KW-0732">Signal</keyword>
<evidence type="ECO:0000313" key="7">
    <source>
        <dbReference type="EMBL" id="RYC26495.1"/>
    </source>
</evidence>
<feature type="non-terminal residue" evidence="7">
    <location>
        <position position="1"/>
    </location>
</feature>
<feature type="domain" description="Serpin" evidence="6">
    <location>
        <begin position="1"/>
        <end position="83"/>
    </location>
</feature>
<dbReference type="Proteomes" id="UP000291088">
    <property type="component" value="Unassembled WGS sequence"/>
</dbReference>
<dbReference type="InterPro" id="IPR036186">
    <property type="entry name" value="Serpin_sf"/>
</dbReference>
<dbReference type="SUPFAM" id="SSF56574">
    <property type="entry name" value="Serpins"/>
    <property type="match status" value="1"/>
</dbReference>
<dbReference type="GO" id="GO:0005615">
    <property type="term" value="C:extracellular space"/>
    <property type="evidence" value="ECO:0007669"/>
    <property type="project" value="InterPro"/>
</dbReference>
<evidence type="ECO:0000256" key="1">
    <source>
        <dbReference type="ARBA" id="ARBA00009500"/>
    </source>
</evidence>
<dbReference type="EMBL" id="SDVB01000062">
    <property type="protein sequence ID" value="RYC26495.1"/>
    <property type="molecule type" value="Genomic_DNA"/>
</dbReference>
<keyword evidence="2" id="KW-0646">Protease inhibitor</keyword>
<evidence type="ECO:0000256" key="4">
    <source>
        <dbReference type="ARBA" id="ARBA00022900"/>
    </source>
</evidence>
<dbReference type="GO" id="GO:0004867">
    <property type="term" value="F:serine-type endopeptidase inhibitor activity"/>
    <property type="evidence" value="ECO:0007669"/>
    <property type="project" value="UniProtKB-KW"/>
</dbReference>
<dbReference type="RefSeq" id="WP_205687818.1">
    <property type="nucleotide sequence ID" value="NZ_SDVB01000062.1"/>
</dbReference>
<keyword evidence="5" id="KW-0325">Glycoprotein</keyword>
<dbReference type="Gene3D" id="3.30.497.10">
    <property type="entry name" value="Antithrombin, subunit I, domain 2"/>
    <property type="match status" value="1"/>
</dbReference>
<proteinExistence type="inferred from homology"/>
<evidence type="ECO:0000313" key="8">
    <source>
        <dbReference type="Proteomes" id="UP000291088"/>
    </source>
</evidence>
<evidence type="ECO:0000256" key="3">
    <source>
        <dbReference type="ARBA" id="ARBA00022729"/>
    </source>
</evidence>
<evidence type="ECO:0000259" key="6">
    <source>
        <dbReference type="Pfam" id="PF00079"/>
    </source>
</evidence>
<comment type="similarity">
    <text evidence="1">Belongs to the serpin family.</text>
</comment>
<protein>
    <submittedName>
        <fullName evidence="7">Serpin family protein</fullName>
    </submittedName>
</protein>
<accession>A0A4Q2TWE9</accession>
<dbReference type="PANTHER" id="PTHR11461:SF165">
    <property type="entry name" value="ALPHA-1-ANTITRYPSIN"/>
    <property type="match status" value="1"/>
</dbReference>
<dbReference type="AlphaFoldDB" id="A0A4Q2TWE9"/>
<name>A0A4Q2TWE9_9HYPH</name>
<dbReference type="Pfam" id="PF00079">
    <property type="entry name" value="Serpin"/>
    <property type="match status" value="1"/>
</dbReference>
<reference evidence="7 8" key="1">
    <citation type="submission" date="2019-01" db="EMBL/GenBank/DDBJ databases">
        <authorList>
            <person name="Deng T."/>
        </authorList>
    </citation>
    <scope>NUCLEOTIDE SEQUENCE [LARGE SCALE GENOMIC DNA]</scope>
    <source>
        <strain evidence="7 8">F8825</strain>
    </source>
</reference>
<dbReference type="InterPro" id="IPR000215">
    <property type="entry name" value="Serpin_fam"/>
</dbReference>
<keyword evidence="4" id="KW-0722">Serine protease inhibitor</keyword>
<evidence type="ECO:0000256" key="2">
    <source>
        <dbReference type="ARBA" id="ARBA00022690"/>
    </source>
</evidence>
<dbReference type="InterPro" id="IPR042178">
    <property type="entry name" value="Serpin_sf_1"/>
</dbReference>
<keyword evidence="8" id="KW-1185">Reference proteome</keyword>
<dbReference type="InterPro" id="IPR023796">
    <property type="entry name" value="Serpin_dom"/>
</dbReference>